<keyword evidence="1" id="KW-0812">Transmembrane</keyword>
<accession>A0A7U2QVV5</accession>
<evidence type="ECO:0000313" key="3">
    <source>
        <dbReference type="Proteomes" id="UP000596276"/>
    </source>
</evidence>
<keyword evidence="1" id="KW-0472">Membrane</keyword>
<evidence type="ECO:0000313" key="2">
    <source>
        <dbReference type="EMBL" id="QRD86504.1"/>
    </source>
</evidence>
<feature type="transmembrane region" description="Helical" evidence="1">
    <location>
        <begin position="149"/>
        <end position="170"/>
    </location>
</feature>
<name>A0A7U2QVV5_ASPFN</name>
<reference evidence="3" key="1">
    <citation type="journal article" date="2021" name="G3 (Bethesda)">
        <title>Chromosome assembled and annotated genome sequence of Aspergillus flavus NRRL 3357.</title>
        <authorList>
            <person name="Skerker J.M."/>
            <person name="Pianalto K.M."/>
            <person name="Mondo S.J."/>
            <person name="Yang K."/>
            <person name="Arkin A.P."/>
            <person name="Keller N.P."/>
            <person name="Grigoriev I.V."/>
            <person name="Louise Glass N.L."/>
        </authorList>
    </citation>
    <scope>NUCLEOTIDE SEQUENCE [LARGE SCALE GENOMIC DNA]</scope>
    <source>
        <strain evidence="3">ATCC 200026 / FGSC A1120 / IAM 13836 / NRRL 3357 / JCM 12722 / SRRC 167</strain>
    </source>
</reference>
<keyword evidence="1" id="KW-1133">Transmembrane helix</keyword>
<dbReference type="Proteomes" id="UP000596276">
    <property type="component" value="Chromosome 3"/>
</dbReference>
<proteinExistence type="predicted"/>
<dbReference type="AlphaFoldDB" id="A0A7U2QVV5"/>
<evidence type="ECO:0000256" key="1">
    <source>
        <dbReference type="SAM" id="Phobius"/>
    </source>
</evidence>
<organism evidence="2 3">
    <name type="scientific">Aspergillus flavus (strain ATCC 200026 / FGSC A1120 / IAM 13836 / NRRL 3357 / JCM 12722 / SRRC 167)</name>
    <dbReference type="NCBI Taxonomy" id="332952"/>
    <lineage>
        <taxon>Eukaryota</taxon>
        <taxon>Fungi</taxon>
        <taxon>Dikarya</taxon>
        <taxon>Ascomycota</taxon>
        <taxon>Pezizomycotina</taxon>
        <taxon>Eurotiomycetes</taxon>
        <taxon>Eurotiomycetidae</taxon>
        <taxon>Eurotiales</taxon>
        <taxon>Aspergillaceae</taxon>
        <taxon>Aspergillus</taxon>
        <taxon>Aspergillus subgen. Circumdati</taxon>
    </lineage>
</organism>
<dbReference type="EMBL" id="CP044620">
    <property type="protein sequence ID" value="QRD86504.1"/>
    <property type="molecule type" value="Genomic_DNA"/>
</dbReference>
<sequence length="232" mass="26374">MQRKGSPSSAFSSLPRRPDAEPLAPWTTSMDGDCLFSFLLFSLPLKSVRISKKRKQDQTCIISRRWIEVHGRRETTEEGSSGLREDPRHLGDTTGNVEDAIGHCSIGAFPFSASPPRCQEPCGDFNYTCSRRYWLPGQRKVSMIRVRRWMGGLAVIHQIFRGVSLFTAYALLHTLILWWFFSFHVSFNMCLSFVEIVSSSPLKSIPHCWLSCAYRHGSLLRCAPHCVVKLFS</sequence>
<keyword evidence="3" id="KW-1185">Reference proteome</keyword>
<protein>
    <submittedName>
        <fullName evidence="2">Uncharacterized protein</fullName>
    </submittedName>
</protein>
<dbReference type="VEuPathDB" id="FungiDB:F9C07_1456142"/>
<gene>
    <name evidence="2" type="ORF">F9C07_1456142</name>
</gene>